<dbReference type="Proteomes" id="UP000054260">
    <property type="component" value="Unassembled WGS sequence"/>
</dbReference>
<gene>
    <name evidence="7" type="ORF">DIT26_06345</name>
    <name evidence="8" type="ORF">XD86_0050</name>
    <name evidence="9" type="ORF">XE02_0121</name>
</gene>
<sequence>MDLNLLFPGSIVYVPGMMDAPTSSCALLVENGRKILVDPGGFPSIKILEERLTSLGLSPDSITDIMLTHFHLDHAFNSIFFPNATIHLHANYKSRDYGSFGPIVGSMYLKIIDSWRRVETFNGGVKIMEAIDVLESPYHSRDHVSFFLETENHGKVFICGDVCARQIHYHEMRKGMRSDAAAAFVTDYFERADTVIFSHDLPLFKR</sequence>
<name>A0A101H1G8_9BACT</name>
<evidence type="ECO:0000313" key="7">
    <source>
        <dbReference type="EMBL" id="HCO70179.1"/>
    </source>
</evidence>
<evidence type="ECO:0000256" key="5">
    <source>
        <dbReference type="ARBA" id="ARBA00022833"/>
    </source>
</evidence>
<evidence type="ECO:0000256" key="4">
    <source>
        <dbReference type="ARBA" id="ARBA00022801"/>
    </source>
</evidence>
<keyword evidence="3" id="KW-0479">Metal-binding</keyword>
<reference evidence="10 11" key="2">
    <citation type="journal article" date="2015" name="MBio">
        <title>Genome-Resolved Metagenomic Analysis Reveals Roles for Candidate Phyla and Other Microbial Community Members in Biogeochemical Transformations in Oil Reservoirs.</title>
        <authorList>
            <person name="Hu P."/>
            <person name="Tom L."/>
            <person name="Singh A."/>
            <person name="Thomas B.C."/>
            <person name="Baker B.J."/>
            <person name="Piceno Y.M."/>
            <person name="Andersen G.L."/>
            <person name="Banfield J.F."/>
        </authorList>
    </citation>
    <scope>NUCLEOTIDE SEQUENCE [LARGE SCALE GENOMIC DNA]</scope>
</reference>
<dbReference type="Gene3D" id="3.60.15.10">
    <property type="entry name" value="Ribonuclease Z/Hydroxyacylglutathione hydrolase-like"/>
    <property type="match status" value="1"/>
</dbReference>
<comment type="similarity">
    <text evidence="2">Belongs to the metallo-beta-lactamase superfamily.</text>
</comment>
<dbReference type="EMBL" id="DQBS01000145">
    <property type="protein sequence ID" value="HCO70179.1"/>
    <property type="molecule type" value="Genomic_DNA"/>
</dbReference>
<dbReference type="EMBL" id="LGGW01000005">
    <property type="protein sequence ID" value="KUK91262.1"/>
    <property type="molecule type" value="Genomic_DNA"/>
</dbReference>
<dbReference type="InterPro" id="IPR051013">
    <property type="entry name" value="MBL_superfamily_lactonases"/>
</dbReference>
<dbReference type="InterPro" id="IPR036866">
    <property type="entry name" value="RibonucZ/Hydroxyglut_hydro"/>
</dbReference>
<accession>A0A101H1G8</accession>
<organism evidence="8 10">
    <name type="scientific">Mesotoga infera</name>
    <dbReference type="NCBI Taxonomy" id="1236046"/>
    <lineage>
        <taxon>Bacteria</taxon>
        <taxon>Thermotogati</taxon>
        <taxon>Thermotogota</taxon>
        <taxon>Thermotogae</taxon>
        <taxon>Kosmotogales</taxon>
        <taxon>Kosmotogaceae</taxon>
        <taxon>Mesotoga</taxon>
    </lineage>
</organism>
<protein>
    <submittedName>
        <fullName evidence="7">MBL fold metallo-hydrolase</fullName>
    </submittedName>
    <submittedName>
        <fullName evidence="8">Zn-dependent hydrolase, glyoxylase</fullName>
    </submittedName>
</protein>
<dbReference type="GO" id="GO:0046872">
    <property type="term" value="F:metal ion binding"/>
    <property type="evidence" value="ECO:0007669"/>
    <property type="project" value="UniProtKB-KW"/>
</dbReference>
<dbReference type="EMBL" id="LGGH01000004">
    <property type="protein sequence ID" value="KUK68614.1"/>
    <property type="molecule type" value="Genomic_DNA"/>
</dbReference>
<dbReference type="SUPFAM" id="SSF56281">
    <property type="entry name" value="Metallo-hydrolase/oxidoreductase"/>
    <property type="match status" value="1"/>
</dbReference>
<comment type="cofactor">
    <cofactor evidence="1">
        <name>Zn(2+)</name>
        <dbReference type="ChEBI" id="CHEBI:29105"/>
    </cofactor>
</comment>
<evidence type="ECO:0000256" key="3">
    <source>
        <dbReference type="ARBA" id="ARBA00022723"/>
    </source>
</evidence>
<keyword evidence="5" id="KW-0862">Zinc</keyword>
<feature type="domain" description="Metallo-beta-lactamase" evidence="6">
    <location>
        <begin position="22"/>
        <end position="199"/>
    </location>
</feature>
<evidence type="ECO:0000313" key="10">
    <source>
        <dbReference type="Proteomes" id="UP000054260"/>
    </source>
</evidence>
<dbReference type="PANTHER" id="PTHR42978">
    <property type="entry name" value="QUORUM-QUENCHING LACTONASE YTNP-RELATED-RELATED"/>
    <property type="match status" value="1"/>
</dbReference>
<dbReference type="PATRIC" id="fig|1236046.5.peg.776"/>
<reference evidence="8" key="1">
    <citation type="journal article" date="2015" name="MBio">
        <title>Genome-resolved metagenomic analysis reveals roles for candidate phyla and other microbial community members in biogeochemical transformations in oil reservoirs.</title>
        <authorList>
            <person name="Hu P."/>
            <person name="Tom L."/>
            <person name="Singh A."/>
            <person name="Thomas B.C."/>
            <person name="Baker B.J."/>
            <person name="Piceno Y.M."/>
            <person name="Andersen G.L."/>
            <person name="Banfield J.F."/>
        </authorList>
    </citation>
    <scope>NUCLEOTIDE SEQUENCE [LARGE SCALE GENOMIC DNA]</scope>
    <source>
        <strain evidence="8">46_47</strain>
        <strain evidence="9">46_70</strain>
    </source>
</reference>
<dbReference type="GO" id="GO:0016787">
    <property type="term" value="F:hydrolase activity"/>
    <property type="evidence" value="ECO:0007669"/>
    <property type="project" value="UniProtKB-KW"/>
</dbReference>
<dbReference type="PANTHER" id="PTHR42978:SF2">
    <property type="entry name" value="102 KBASES UNSTABLE REGION: FROM 1 TO 119443"/>
    <property type="match status" value="1"/>
</dbReference>
<dbReference type="Proteomes" id="UP000264215">
    <property type="component" value="Unassembled WGS sequence"/>
</dbReference>
<evidence type="ECO:0000313" key="8">
    <source>
        <dbReference type="EMBL" id="KUK68614.1"/>
    </source>
</evidence>
<keyword evidence="4 8" id="KW-0378">Hydrolase</keyword>
<comment type="caution">
    <text evidence="8">The sequence shown here is derived from an EMBL/GenBank/DDBJ whole genome shotgun (WGS) entry which is preliminary data.</text>
</comment>
<dbReference type="SMART" id="SM00849">
    <property type="entry name" value="Lactamase_B"/>
    <property type="match status" value="1"/>
</dbReference>
<evidence type="ECO:0000256" key="1">
    <source>
        <dbReference type="ARBA" id="ARBA00001947"/>
    </source>
</evidence>
<dbReference type="Proteomes" id="UP000055014">
    <property type="component" value="Unassembled WGS sequence"/>
</dbReference>
<evidence type="ECO:0000313" key="12">
    <source>
        <dbReference type="Proteomes" id="UP000264215"/>
    </source>
</evidence>
<evidence type="ECO:0000256" key="2">
    <source>
        <dbReference type="ARBA" id="ARBA00007749"/>
    </source>
</evidence>
<dbReference type="AlphaFoldDB" id="A0A101H1G8"/>
<evidence type="ECO:0000259" key="6">
    <source>
        <dbReference type="SMART" id="SM00849"/>
    </source>
</evidence>
<dbReference type="InterPro" id="IPR001279">
    <property type="entry name" value="Metallo-B-lactamas"/>
</dbReference>
<proteinExistence type="inferred from homology"/>
<dbReference type="Pfam" id="PF00753">
    <property type="entry name" value="Lactamase_B"/>
    <property type="match status" value="1"/>
</dbReference>
<evidence type="ECO:0000313" key="9">
    <source>
        <dbReference type="EMBL" id="KUK91262.1"/>
    </source>
</evidence>
<reference evidence="7 12" key="3">
    <citation type="journal article" date="2018" name="Nat. Biotechnol.">
        <title>A standardized bacterial taxonomy based on genome phylogeny substantially revises the tree of life.</title>
        <authorList>
            <person name="Parks D.H."/>
            <person name="Chuvochina M."/>
            <person name="Waite D.W."/>
            <person name="Rinke C."/>
            <person name="Skarshewski A."/>
            <person name="Chaumeil P.A."/>
            <person name="Hugenholtz P."/>
        </authorList>
    </citation>
    <scope>NUCLEOTIDE SEQUENCE [LARGE SCALE GENOMIC DNA]</scope>
    <source>
        <strain evidence="7">UBA9905</strain>
    </source>
</reference>
<evidence type="ECO:0000313" key="11">
    <source>
        <dbReference type="Proteomes" id="UP000055014"/>
    </source>
</evidence>